<dbReference type="InterPro" id="IPR002509">
    <property type="entry name" value="NODB_dom"/>
</dbReference>
<comment type="caution">
    <text evidence="4">The sequence shown here is derived from an EMBL/GenBank/DDBJ whole genome shotgun (WGS) entry which is preliminary data.</text>
</comment>
<dbReference type="EC" id="3.-.-.-" evidence="4"/>
<evidence type="ECO:0000259" key="3">
    <source>
        <dbReference type="PROSITE" id="PS51677"/>
    </source>
</evidence>
<dbReference type="SUPFAM" id="SSF88713">
    <property type="entry name" value="Glycoside hydrolase/deacetylase"/>
    <property type="match status" value="1"/>
</dbReference>
<dbReference type="PANTHER" id="PTHR34216">
    <property type="match status" value="1"/>
</dbReference>
<dbReference type="PANTHER" id="PTHR34216:SF3">
    <property type="entry name" value="POLY-BETA-1,6-N-ACETYL-D-GLUCOSAMINE N-DEACETYLASE"/>
    <property type="match status" value="1"/>
</dbReference>
<dbReference type="GO" id="GO:0016787">
    <property type="term" value="F:hydrolase activity"/>
    <property type="evidence" value="ECO:0007669"/>
    <property type="project" value="UniProtKB-KW"/>
</dbReference>
<keyword evidence="4" id="KW-0378">Hydrolase</keyword>
<name>A0ABT6RVL2_9ACTN</name>
<dbReference type="InterPro" id="IPR051398">
    <property type="entry name" value="Polysacch_Deacetylase"/>
</dbReference>
<accession>A0ABT6RVL2</accession>
<dbReference type="CDD" id="cd10918">
    <property type="entry name" value="CE4_NodB_like_5s_6s"/>
    <property type="match status" value="1"/>
</dbReference>
<evidence type="ECO:0000256" key="1">
    <source>
        <dbReference type="ARBA" id="ARBA00004613"/>
    </source>
</evidence>
<dbReference type="Gene3D" id="3.20.20.370">
    <property type="entry name" value="Glycoside hydrolase/deacetylase"/>
    <property type="match status" value="1"/>
</dbReference>
<dbReference type="PROSITE" id="PS51677">
    <property type="entry name" value="NODB"/>
    <property type="match status" value="1"/>
</dbReference>
<dbReference type="RefSeq" id="WP_282514922.1">
    <property type="nucleotide sequence ID" value="NZ_JASCIR010000017.1"/>
</dbReference>
<dbReference type="InterPro" id="IPR011330">
    <property type="entry name" value="Glyco_hydro/deAcase_b/a-brl"/>
</dbReference>
<dbReference type="Pfam" id="PF01522">
    <property type="entry name" value="Polysacc_deac_1"/>
    <property type="match status" value="1"/>
</dbReference>
<evidence type="ECO:0000256" key="2">
    <source>
        <dbReference type="ARBA" id="ARBA00022729"/>
    </source>
</evidence>
<evidence type="ECO:0000313" key="5">
    <source>
        <dbReference type="Proteomes" id="UP001224661"/>
    </source>
</evidence>
<feature type="domain" description="NodB homology" evidence="3">
    <location>
        <begin position="75"/>
        <end position="257"/>
    </location>
</feature>
<protein>
    <submittedName>
        <fullName evidence="4">Polysaccharide deacetylase family protein</fullName>
        <ecNumber evidence="4">3.-.-.-</ecNumber>
    </submittedName>
</protein>
<dbReference type="Proteomes" id="UP001224661">
    <property type="component" value="Unassembled WGS sequence"/>
</dbReference>
<sequence>MPVETGAAPAATPLRSPAPWIWMYHSVDDATCDPYGITVEPARLEQQMGWLRRRGLRGVGVAELLRAHAAGRGHNMVGLTFDDGYADFVAHALPVLRHHGFTATVFVLASRLDGVNAWDPLGPRKRLLCADGVRAVVGAGMEVGSHGLRHRDLTRLPPADLRSEVSESRDVLTRVTNQPLRGFCYPYGRLDEQTVRAAREAGYQYACAISPGPLLGLLALPRVHISQADRAWRLHIKHLMHQAPRCFSTIRPTPSDQ</sequence>
<reference evidence="4 5" key="1">
    <citation type="submission" date="2023-05" db="EMBL/GenBank/DDBJ databases">
        <title>Draft genome sequence of Streptomyces sp. B-S-A8 isolated from a cave soil in Thailand.</title>
        <authorList>
            <person name="Chamroensaksri N."/>
            <person name="Muangham S."/>
        </authorList>
    </citation>
    <scope>NUCLEOTIDE SEQUENCE [LARGE SCALE GENOMIC DNA]</scope>
    <source>
        <strain evidence="4 5">B-S-A8</strain>
    </source>
</reference>
<gene>
    <name evidence="4" type="ORF">QIS99_20010</name>
</gene>
<evidence type="ECO:0000313" key="4">
    <source>
        <dbReference type="EMBL" id="MDI3388472.1"/>
    </source>
</evidence>
<proteinExistence type="predicted"/>
<dbReference type="EMBL" id="JASCIR010000017">
    <property type="protein sequence ID" value="MDI3388472.1"/>
    <property type="molecule type" value="Genomic_DNA"/>
</dbReference>
<keyword evidence="2" id="KW-0732">Signal</keyword>
<organism evidence="4 5">
    <name type="scientific">Streptomyces solicavernae</name>
    <dbReference type="NCBI Taxonomy" id="3043614"/>
    <lineage>
        <taxon>Bacteria</taxon>
        <taxon>Bacillati</taxon>
        <taxon>Actinomycetota</taxon>
        <taxon>Actinomycetes</taxon>
        <taxon>Kitasatosporales</taxon>
        <taxon>Streptomycetaceae</taxon>
        <taxon>Streptomyces</taxon>
    </lineage>
</organism>
<comment type="subcellular location">
    <subcellularLocation>
        <location evidence="1">Secreted</location>
    </subcellularLocation>
</comment>
<keyword evidence="5" id="KW-1185">Reference proteome</keyword>